<evidence type="ECO:0000259" key="1">
    <source>
        <dbReference type="PROSITE" id="PS51737"/>
    </source>
</evidence>
<name>A0A7D3VQU4_ACTVE</name>
<dbReference type="PANTHER" id="PTHR30461:SF23">
    <property type="entry name" value="DNA RECOMBINASE-RELATED"/>
    <property type="match status" value="1"/>
</dbReference>
<dbReference type="PROSITE" id="PS51737">
    <property type="entry name" value="RECOMBINASE_DNA_BIND"/>
    <property type="match status" value="1"/>
</dbReference>
<dbReference type="InterPro" id="IPR011109">
    <property type="entry name" value="DNA_bind_recombinase_dom"/>
</dbReference>
<dbReference type="Pfam" id="PF07508">
    <property type="entry name" value="Recombinase"/>
    <property type="match status" value="1"/>
</dbReference>
<organism evidence="2 3">
    <name type="scientific">Actinomadura verrucosospora</name>
    <dbReference type="NCBI Taxonomy" id="46165"/>
    <lineage>
        <taxon>Bacteria</taxon>
        <taxon>Bacillati</taxon>
        <taxon>Actinomycetota</taxon>
        <taxon>Actinomycetes</taxon>
        <taxon>Streptosporangiales</taxon>
        <taxon>Thermomonosporaceae</taxon>
        <taxon>Actinomadura</taxon>
    </lineage>
</organism>
<evidence type="ECO:0000313" key="2">
    <source>
        <dbReference type="EMBL" id="QKG19939.1"/>
    </source>
</evidence>
<dbReference type="InterPro" id="IPR038109">
    <property type="entry name" value="DNA_bind_recomb_sf"/>
</dbReference>
<dbReference type="Proteomes" id="UP000501240">
    <property type="component" value="Chromosome"/>
</dbReference>
<protein>
    <recommendedName>
        <fullName evidence="1">Recombinase domain-containing protein</fullName>
    </recommendedName>
</protein>
<dbReference type="AlphaFoldDB" id="A0A7D3VQU4"/>
<keyword evidence="3" id="KW-1185">Reference proteome</keyword>
<evidence type="ECO:0000313" key="3">
    <source>
        <dbReference type="Proteomes" id="UP000501240"/>
    </source>
</evidence>
<reference evidence="2 3" key="1">
    <citation type="submission" date="2020-05" db="EMBL/GenBank/DDBJ databases">
        <title>Actinomadura verrucosospora NRRL-B18236 (PFL_A860) Genome sequencing and assembly.</title>
        <authorList>
            <person name="Samborskyy M."/>
        </authorList>
    </citation>
    <scope>NUCLEOTIDE SEQUENCE [LARGE SCALE GENOMIC DNA]</scope>
    <source>
        <strain evidence="2 3">NRRL:B18236</strain>
    </source>
</reference>
<accession>A0A7D3VQU4</accession>
<dbReference type="GO" id="GO:0000150">
    <property type="term" value="F:DNA strand exchange activity"/>
    <property type="evidence" value="ECO:0007669"/>
    <property type="project" value="InterPro"/>
</dbReference>
<dbReference type="GO" id="GO:0003677">
    <property type="term" value="F:DNA binding"/>
    <property type="evidence" value="ECO:0007669"/>
    <property type="project" value="InterPro"/>
</dbReference>
<proteinExistence type="predicted"/>
<dbReference type="PANTHER" id="PTHR30461">
    <property type="entry name" value="DNA-INVERTASE FROM LAMBDOID PROPHAGE"/>
    <property type="match status" value="1"/>
</dbReference>
<dbReference type="InterPro" id="IPR050639">
    <property type="entry name" value="SSR_resolvase"/>
</dbReference>
<gene>
    <name evidence="2" type="ORF">ACTIVE_1575</name>
</gene>
<dbReference type="EMBL" id="CP053892">
    <property type="protein sequence ID" value="QKG19939.1"/>
    <property type="molecule type" value="Genomic_DNA"/>
</dbReference>
<feature type="domain" description="Recombinase" evidence="1">
    <location>
        <begin position="2"/>
        <end position="112"/>
    </location>
</feature>
<sequence>MPYGYRCIRDERGRYVTQLPMEPQASVVREIISRVAQGQGIQPIIRELEGRGVRAPRGGPRWSWSVVHDIVRNPAYIGKATADEEERVAWAPLVPESLFFDAQRSLGGSDGPPGTYPALSLLLCAVGSGYGMAAGCLQLVT</sequence>
<dbReference type="Gene3D" id="3.90.1750.20">
    <property type="entry name" value="Putative Large Serine Recombinase, Chain B, Domain 2"/>
    <property type="match status" value="1"/>
</dbReference>